<keyword evidence="4" id="KW-0255">Endonuclease</keyword>
<keyword evidence="2" id="KW-1277">Toxin-antitoxin system</keyword>
<gene>
    <name evidence="7" type="primary">yoeB</name>
    <name evidence="7" type="ORF">KU39_3p186</name>
</gene>
<accession>A0AAC9EVI1</accession>
<proteinExistence type="inferred from homology"/>
<dbReference type="GO" id="GO:0004519">
    <property type="term" value="F:endonuclease activity"/>
    <property type="evidence" value="ECO:0007669"/>
    <property type="project" value="UniProtKB-KW"/>
</dbReference>
<dbReference type="AlphaFoldDB" id="A0AAC9EVI1"/>
<dbReference type="PANTHER" id="PTHR38039:SF1">
    <property type="entry name" value="TOXIN YOEB"/>
    <property type="match status" value="1"/>
</dbReference>
<evidence type="ECO:0000256" key="3">
    <source>
        <dbReference type="ARBA" id="ARBA00022722"/>
    </source>
</evidence>
<comment type="similarity">
    <text evidence="1">Belongs to the YoeB family.</text>
</comment>
<dbReference type="NCBIfam" id="TIGR02116">
    <property type="entry name" value="toxin_Txe_YoeB"/>
    <property type="match status" value="1"/>
</dbReference>
<evidence type="ECO:0000313" key="7">
    <source>
        <dbReference type="EMBL" id="ALB24648.1"/>
    </source>
</evidence>
<organism evidence="7 8">
    <name type="scientific">Piscirickettsia salmonis</name>
    <dbReference type="NCBI Taxonomy" id="1238"/>
    <lineage>
        <taxon>Bacteria</taxon>
        <taxon>Pseudomonadati</taxon>
        <taxon>Pseudomonadota</taxon>
        <taxon>Gammaproteobacteria</taxon>
        <taxon>Thiotrichales</taxon>
        <taxon>Piscirickettsiaceae</taxon>
        <taxon>Piscirickettsia</taxon>
    </lineage>
</organism>
<sequence>MSKLNLLTWSDDAWDDYLYWQDTDKKVLKKINKLIKECQRMPTEGIGHPEPLKHDFSGYWSRKIKGEHRLVYSFDATSLMISACRYHYDQ</sequence>
<keyword evidence="3" id="KW-0540">Nuclease</keyword>
<evidence type="ECO:0000256" key="2">
    <source>
        <dbReference type="ARBA" id="ARBA00022649"/>
    </source>
</evidence>
<dbReference type="GO" id="GO:0016787">
    <property type="term" value="F:hydrolase activity"/>
    <property type="evidence" value="ECO:0007669"/>
    <property type="project" value="UniProtKB-KW"/>
</dbReference>
<dbReference type="EMBL" id="CP012511">
    <property type="protein sequence ID" value="ALB24648.1"/>
    <property type="molecule type" value="Genomic_DNA"/>
</dbReference>
<protein>
    <recommendedName>
        <fullName evidence="6">Putative mRNA interferase YoeB</fullName>
    </recommendedName>
</protein>
<name>A0AAC9EVI1_PISSA</name>
<dbReference type="SUPFAM" id="SSF143011">
    <property type="entry name" value="RelE-like"/>
    <property type="match status" value="1"/>
</dbReference>
<evidence type="ECO:0000256" key="4">
    <source>
        <dbReference type="ARBA" id="ARBA00022759"/>
    </source>
</evidence>
<evidence type="ECO:0000256" key="5">
    <source>
        <dbReference type="ARBA" id="ARBA00022801"/>
    </source>
</evidence>
<dbReference type="GO" id="GO:0006401">
    <property type="term" value="P:RNA catabolic process"/>
    <property type="evidence" value="ECO:0007669"/>
    <property type="project" value="InterPro"/>
</dbReference>
<geneLocation type="plasmid" evidence="7 8">
    <name>pPSB1-3</name>
</geneLocation>
<dbReference type="GO" id="GO:0098795">
    <property type="term" value="P:global gene silencing by mRNA cleavage"/>
    <property type="evidence" value="ECO:0007669"/>
    <property type="project" value="TreeGrafter"/>
</dbReference>
<dbReference type="Proteomes" id="UP000029558">
    <property type="component" value="Plasmid pPSB1-3"/>
</dbReference>
<evidence type="ECO:0000256" key="1">
    <source>
        <dbReference type="ARBA" id="ARBA00008172"/>
    </source>
</evidence>
<dbReference type="Gene3D" id="3.30.2310.20">
    <property type="entry name" value="RelE-like"/>
    <property type="match status" value="1"/>
</dbReference>
<dbReference type="PANTHER" id="PTHR38039">
    <property type="entry name" value="TOXIN YOEB"/>
    <property type="match status" value="1"/>
</dbReference>
<evidence type="ECO:0000313" key="8">
    <source>
        <dbReference type="Proteomes" id="UP000029558"/>
    </source>
</evidence>
<keyword evidence="7" id="KW-0614">Plasmid</keyword>
<dbReference type="Pfam" id="PF06769">
    <property type="entry name" value="YoeB_toxin"/>
    <property type="match status" value="1"/>
</dbReference>
<dbReference type="RefSeq" id="WP_036772441.1">
    <property type="nucleotide sequence ID" value="NZ_CP012511.1"/>
</dbReference>
<dbReference type="InterPro" id="IPR009614">
    <property type="entry name" value="YoeB_toxin"/>
</dbReference>
<reference evidence="7 8" key="1">
    <citation type="journal article" date="2014" name="Genome Announc.">
        <title>Comparative Genome Analysis of Two Isolates of the Fish Pathogen Piscirickettsia salmonis from Different Hosts Reveals Major Differences in Virulence-Associated Secretion Systems.</title>
        <authorList>
            <person name="Bohle H."/>
            <person name="Henriquez P."/>
            <person name="Grothusen H."/>
            <person name="Navas E."/>
            <person name="Sandoval A."/>
            <person name="Bustamante F."/>
            <person name="Bustos P."/>
            <person name="Mancilla M."/>
        </authorList>
    </citation>
    <scope>NUCLEOTIDE SEQUENCE [LARGE SCALE GENOMIC DNA]</scope>
    <source>
        <strain evidence="8">B1-32597</strain>
    </source>
</reference>
<keyword evidence="5" id="KW-0378">Hydrolase</keyword>
<evidence type="ECO:0000256" key="6">
    <source>
        <dbReference type="ARBA" id="ARBA00030388"/>
    </source>
</evidence>
<dbReference type="InterPro" id="IPR035093">
    <property type="entry name" value="RelE/ParE_toxin_dom_sf"/>
</dbReference>